<dbReference type="AlphaFoldDB" id="A0A142BC35"/>
<comment type="subcellular location">
    <subcellularLocation>
        <location evidence="2">Cell inner membrane</location>
        <topology evidence="2">Multi-pass membrane protein</topology>
    </subcellularLocation>
</comment>
<evidence type="ECO:0000256" key="6">
    <source>
        <dbReference type="ARBA" id="ARBA00022475"/>
    </source>
</evidence>
<feature type="transmembrane region" description="Helical" evidence="13">
    <location>
        <begin position="209"/>
        <end position="236"/>
    </location>
</feature>
<dbReference type="InterPro" id="IPR026031">
    <property type="entry name" value="Cyt_c_CcmB_bac"/>
</dbReference>
<evidence type="ECO:0000256" key="4">
    <source>
        <dbReference type="ARBA" id="ARBA00016452"/>
    </source>
</evidence>
<evidence type="ECO:0000256" key="12">
    <source>
        <dbReference type="PIRNR" id="PIRNR002764"/>
    </source>
</evidence>
<dbReference type="NCBIfam" id="TIGR01190">
    <property type="entry name" value="ccmB"/>
    <property type="match status" value="1"/>
</dbReference>
<organism evidence="14 15">
    <name type="scientific">Endozoicomonas montiporae CL-33</name>
    <dbReference type="NCBI Taxonomy" id="570277"/>
    <lineage>
        <taxon>Bacteria</taxon>
        <taxon>Pseudomonadati</taxon>
        <taxon>Pseudomonadota</taxon>
        <taxon>Gammaproteobacteria</taxon>
        <taxon>Oceanospirillales</taxon>
        <taxon>Endozoicomonadaceae</taxon>
        <taxon>Endozoicomonas</taxon>
    </lineage>
</organism>
<gene>
    <name evidence="14" type="primary">ccmB1</name>
    <name evidence="14" type="ORF">EZMO1_2207</name>
</gene>
<dbReference type="PANTHER" id="PTHR30070:SF1">
    <property type="entry name" value="CYTOCHROME C BIOGENESIS B-RELATED"/>
    <property type="match status" value="1"/>
</dbReference>
<reference evidence="14 15" key="1">
    <citation type="journal article" date="2016" name="Front. Microbiol.">
        <title>Genomic Insight into the Host-Endosymbiont Relationship of Endozoicomonas montiporae CL-33(T) with its Coral Host.</title>
        <authorList>
            <person name="Ding J.-Y."/>
            <person name="Shiu J.-H."/>
            <person name="Chen W.-M."/>
            <person name="Chiang Y.-R."/>
            <person name="Tang S.-L."/>
        </authorList>
    </citation>
    <scope>NUCLEOTIDE SEQUENCE [LARGE SCALE GENOMIC DNA]</scope>
    <source>
        <strain evidence="14 15">CL-33</strain>
    </source>
</reference>
<dbReference type="KEGG" id="emp:EZMO1_2207"/>
<feature type="transmembrane region" description="Helical" evidence="13">
    <location>
        <begin position="108"/>
        <end position="136"/>
    </location>
</feature>
<keyword evidence="7 12" id="KW-0997">Cell inner membrane</keyword>
<evidence type="ECO:0000256" key="13">
    <source>
        <dbReference type="SAM" id="Phobius"/>
    </source>
</evidence>
<name>A0A142BC35_9GAMM</name>
<evidence type="ECO:0000256" key="9">
    <source>
        <dbReference type="ARBA" id="ARBA00022748"/>
    </source>
</evidence>
<dbReference type="STRING" id="570277.EZMO1_2207"/>
<accession>A0A142BC35</accession>
<dbReference type="PANTHER" id="PTHR30070">
    <property type="entry name" value="HEME EXPORTER PROTEIN B"/>
    <property type="match status" value="1"/>
</dbReference>
<evidence type="ECO:0000256" key="10">
    <source>
        <dbReference type="ARBA" id="ARBA00022989"/>
    </source>
</evidence>
<dbReference type="GO" id="GO:0005886">
    <property type="term" value="C:plasma membrane"/>
    <property type="evidence" value="ECO:0007669"/>
    <property type="project" value="UniProtKB-SubCell"/>
</dbReference>
<keyword evidence="8 13" id="KW-0812">Transmembrane</keyword>
<evidence type="ECO:0000256" key="7">
    <source>
        <dbReference type="ARBA" id="ARBA00022519"/>
    </source>
</evidence>
<evidence type="ECO:0000256" key="11">
    <source>
        <dbReference type="ARBA" id="ARBA00023136"/>
    </source>
</evidence>
<dbReference type="PIRSF" id="PIRSF002764">
    <property type="entry name" value="CcmB"/>
    <property type="match status" value="1"/>
</dbReference>
<keyword evidence="6 12" id="KW-1003">Cell membrane</keyword>
<keyword evidence="10 13" id="KW-1133">Transmembrane helix</keyword>
<dbReference type="GO" id="GO:0015232">
    <property type="term" value="F:heme transmembrane transporter activity"/>
    <property type="evidence" value="ECO:0007669"/>
    <property type="project" value="InterPro"/>
</dbReference>
<keyword evidence="9 12" id="KW-0201">Cytochrome c-type biogenesis</keyword>
<keyword evidence="5 12" id="KW-0813">Transport</keyword>
<dbReference type="InterPro" id="IPR003544">
    <property type="entry name" value="Cyt_c_biogenesis_CcmB"/>
</dbReference>
<feature type="transmembrane region" description="Helical" evidence="13">
    <location>
        <begin position="176"/>
        <end position="197"/>
    </location>
</feature>
<dbReference type="GO" id="GO:0017004">
    <property type="term" value="P:cytochrome complex assembly"/>
    <property type="evidence" value="ECO:0007669"/>
    <property type="project" value="UniProtKB-KW"/>
</dbReference>
<comment type="similarity">
    <text evidence="3 12">Belongs to the CcmB/CycW/HelB family.</text>
</comment>
<sequence>MMSFNFSTPSEPSLKGGKAFVTLLKRDLTLALRSPGQTLNPMAFYLMVASLFPMGITPNPQTLAQLAGGIVWIGALLAVLLSLDSLFKSDSDDGSLDQLLLSPHPLPLLVLAKVTAHWLTTGVALIVMAPVLALMLHLPAHAFSALCLSLLLGTPLMSLVGAIGAALTVKVQRGGVLLTLLSMPLYIPVLIFGTGAVRAAMDGLPYFGHLLWLAALLVLALCLAPLAIAASLRILVDS</sequence>
<dbReference type="Proteomes" id="UP000071065">
    <property type="component" value="Chromosome"/>
</dbReference>
<evidence type="ECO:0000256" key="1">
    <source>
        <dbReference type="ARBA" id="ARBA00002442"/>
    </source>
</evidence>
<feature type="transmembrane region" description="Helical" evidence="13">
    <location>
        <begin position="62"/>
        <end position="87"/>
    </location>
</feature>
<dbReference type="PATRIC" id="fig|570277.3.peg.2378"/>
<dbReference type="GO" id="GO:1903607">
    <property type="term" value="P:cytochrome c biosynthetic process"/>
    <property type="evidence" value="ECO:0007669"/>
    <property type="project" value="TreeGrafter"/>
</dbReference>
<evidence type="ECO:0000256" key="8">
    <source>
        <dbReference type="ARBA" id="ARBA00022692"/>
    </source>
</evidence>
<evidence type="ECO:0000313" key="15">
    <source>
        <dbReference type="Proteomes" id="UP000071065"/>
    </source>
</evidence>
<evidence type="ECO:0000313" key="14">
    <source>
        <dbReference type="EMBL" id="AMO56311.1"/>
    </source>
</evidence>
<comment type="function">
    <text evidence="1 12">Required for the export of heme to the periplasm for the biogenesis of c-type cytochromes.</text>
</comment>
<proteinExistence type="inferred from homology"/>
<keyword evidence="11 12" id="KW-0472">Membrane</keyword>
<evidence type="ECO:0000256" key="3">
    <source>
        <dbReference type="ARBA" id="ARBA00010544"/>
    </source>
</evidence>
<feature type="transmembrane region" description="Helical" evidence="13">
    <location>
        <begin position="142"/>
        <end position="169"/>
    </location>
</feature>
<dbReference type="Pfam" id="PF03379">
    <property type="entry name" value="CcmB"/>
    <property type="match status" value="1"/>
</dbReference>
<protein>
    <recommendedName>
        <fullName evidence="4 12">Heme exporter protein B</fullName>
    </recommendedName>
</protein>
<dbReference type="PRINTS" id="PR01414">
    <property type="entry name" value="CCMBBIOGNSIS"/>
</dbReference>
<dbReference type="EMBL" id="CP013251">
    <property type="protein sequence ID" value="AMO56311.1"/>
    <property type="molecule type" value="Genomic_DNA"/>
</dbReference>
<evidence type="ECO:0000256" key="2">
    <source>
        <dbReference type="ARBA" id="ARBA00004429"/>
    </source>
</evidence>
<feature type="transmembrane region" description="Helical" evidence="13">
    <location>
        <begin position="38"/>
        <end position="56"/>
    </location>
</feature>
<evidence type="ECO:0000256" key="5">
    <source>
        <dbReference type="ARBA" id="ARBA00022448"/>
    </source>
</evidence>